<dbReference type="RefSeq" id="WP_311593628.1">
    <property type="nucleotide sequence ID" value="NZ_JAVRHV010000004.1"/>
</dbReference>
<feature type="chain" id="PRO_5047533576" evidence="1">
    <location>
        <begin position="27"/>
        <end position="55"/>
    </location>
</feature>
<gene>
    <name evidence="2" type="ORF">RM519_09945</name>
</gene>
<feature type="signal peptide" evidence="1">
    <location>
        <begin position="1"/>
        <end position="26"/>
    </location>
</feature>
<reference evidence="2 3" key="1">
    <citation type="submission" date="2023-09" db="EMBL/GenBank/DDBJ databases">
        <authorList>
            <person name="Rey-Velasco X."/>
        </authorList>
    </citation>
    <scope>NUCLEOTIDE SEQUENCE [LARGE SCALE GENOMIC DNA]</scope>
    <source>
        <strain evidence="2 3">P050</strain>
    </source>
</reference>
<name>A0ABU2Y5V4_9FLAO</name>
<proteinExistence type="predicted"/>
<sequence length="55" mass="6149">MKTTRNYLFNPVIFALLALSTLMGFAQDKGNNAQEFSNSEVIQVSTLNDISPNRK</sequence>
<dbReference type="EMBL" id="JAVRHV010000004">
    <property type="protein sequence ID" value="MDT0553565.1"/>
    <property type="molecule type" value="Genomic_DNA"/>
</dbReference>
<evidence type="ECO:0000313" key="2">
    <source>
        <dbReference type="EMBL" id="MDT0553565.1"/>
    </source>
</evidence>
<protein>
    <submittedName>
        <fullName evidence="2">Uncharacterized protein</fullName>
    </submittedName>
</protein>
<dbReference type="Proteomes" id="UP001252186">
    <property type="component" value="Unassembled WGS sequence"/>
</dbReference>
<keyword evidence="3" id="KW-1185">Reference proteome</keyword>
<comment type="caution">
    <text evidence="2">The sequence shown here is derived from an EMBL/GenBank/DDBJ whole genome shotgun (WGS) entry which is preliminary data.</text>
</comment>
<evidence type="ECO:0000313" key="3">
    <source>
        <dbReference type="Proteomes" id="UP001252186"/>
    </source>
</evidence>
<accession>A0ABU2Y5V4</accession>
<organism evidence="2 3">
    <name type="scientific">Urechidicola vernalis</name>
    <dbReference type="NCBI Taxonomy" id="3075600"/>
    <lineage>
        <taxon>Bacteria</taxon>
        <taxon>Pseudomonadati</taxon>
        <taxon>Bacteroidota</taxon>
        <taxon>Flavobacteriia</taxon>
        <taxon>Flavobacteriales</taxon>
        <taxon>Flavobacteriaceae</taxon>
        <taxon>Urechidicola</taxon>
    </lineage>
</organism>
<keyword evidence="1" id="KW-0732">Signal</keyword>
<evidence type="ECO:0000256" key="1">
    <source>
        <dbReference type="SAM" id="SignalP"/>
    </source>
</evidence>